<sequence length="257" mass="27686">MIPAPRPIKVLLIDSNVYFAKRLSDALKREGFEVTTSTQAAYALTALEYDAPGAILCSANMREMGALEIARIIRADAKNANLPIVALGDGSGRALIEAFQAGCDDYIDRSRPPGGIASHIKQIIVSKMEGFRPTQLLTQSDTSLSGNLTHHDLTGVMQMLGHAHQTGALYINAGETDAVLFFEGGEISHAECGTLFGDEAVIYILKNCVNGNSGVYKFVYGTISTQRTVLRSATDLMLDAMREVDEGSRNMADKEAP</sequence>
<comment type="caution">
    <text evidence="2">Lacks conserved residue(s) required for the propagation of feature annotation.</text>
</comment>
<evidence type="ECO:0000256" key="2">
    <source>
        <dbReference type="PROSITE-ProRule" id="PRU00169"/>
    </source>
</evidence>
<evidence type="ECO:0000313" key="5">
    <source>
        <dbReference type="Proteomes" id="UP000567293"/>
    </source>
</evidence>
<dbReference type="Proteomes" id="UP000567293">
    <property type="component" value="Unassembled WGS sequence"/>
</dbReference>
<keyword evidence="1" id="KW-0597">Phosphoprotein</keyword>
<dbReference type="InterPro" id="IPR001789">
    <property type="entry name" value="Sig_transdc_resp-reg_receiver"/>
</dbReference>
<dbReference type="PANTHER" id="PTHR44591:SF3">
    <property type="entry name" value="RESPONSE REGULATORY DOMAIN-CONTAINING PROTEIN"/>
    <property type="match status" value="1"/>
</dbReference>
<feature type="domain" description="Response regulatory" evidence="3">
    <location>
        <begin position="9"/>
        <end position="124"/>
    </location>
</feature>
<dbReference type="CDD" id="cd00156">
    <property type="entry name" value="REC"/>
    <property type="match status" value="1"/>
</dbReference>
<dbReference type="SUPFAM" id="SSF52172">
    <property type="entry name" value="CheY-like"/>
    <property type="match status" value="1"/>
</dbReference>
<dbReference type="EMBL" id="JACDQQ010000268">
    <property type="protein sequence ID" value="MBA0083874.1"/>
    <property type="molecule type" value="Genomic_DNA"/>
</dbReference>
<reference evidence="4" key="1">
    <citation type="submission" date="2020-06" db="EMBL/GenBank/DDBJ databases">
        <title>Legume-microbial interactions unlock mineral nutrients during tropical forest succession.</title>
        <authorList>
            <person name="Epihov D.Z."/>
        </authorList>
    </citation>
    <scope>NUCLEOTIDE SEQUENCE [LARGE SCALE GENOMIC DNA]</scope>
    <source>
        <strain evidence="4">Pan2503</strain>
    </source>
</reference>
<dbReference type="AlphaFoldDB" id="A0A7V8NM40"/>
<evidence type="ECO:0000259" key="3">
    <source>
        <dbReference type="PROSITE" id="PS50110"/>
    </source>
</evidence>
<dbReference type="GO" id="GO:0000160">
    <property type="term" value="P:phosphorelay signal transduction system"/>
    <property type="evidence" value="ECO:0007669"/>
    <property type="project" value="InterPro"/>
</dbReference>
<dbReference type="Pfam" id="PF14332">
    <property type="entry name" value="DUF4388"/>
    <property type="match status" value="1"/>
</dbReference>
<dbReference type="InterPro" id="IPR050595">
    <property type="entry name" value="Bact_response_regulator"/>
</dbReference>
<dbReference type="SMART" id="SM00448">
    <property type="entry name" value="REC"/>
    <property type="match status" value="1"/>
</dbReference>
<dbReference type="PROSITE" id="PS50110">
    <property type="entry name" value="RESPONSE_REGULATORY"/>
    <property type="match status" value="1"/>
</dbReference>
<dbReference type="PANTHER" id="PTHR44591">
    <property type="entry name" value="STRESS RESPONSE REGULATOR PROTEIN 1"/>
    <property type="match status" value="1"/>
</dbReference>
<evidence type="ECO:0000313" key="4">
    <source>
        <dbReference type="EMBL" id="MBA0083874.1"/>
    </source>
</evidence>
<gene>
    <name evidence="4" type="ORF">HRJ53_02660</name>
</gene>
<dbReference type="InterPro" id="IPR025497">
    <property type="entry name" value="PatA-like_N"/>
</dbReference>
<evidence type="ECO:0000256" key="1">
    <source>
        <dbReference type="ARBA" id="ARBA00022553"/>
    </source>
</evidence>
<protein>
    <submittedName>
        <fullName evidence="4">Response regulator</fullName>
    </submittedName>
</protein>
<keyword evidence="5" id="KW-1185">Reference proteome</keyword>
<dbReference type="Pfam" id="PF00072">
    <property type="entry name" value="Response_reg"/>
    <property type="match status" value="1"/>
</dbReference>
<name>A0A7V8NM40_9BACT</name>
<dbReference type="Gene3D" id="3.40.50.2300">
    <property type="match status" value="1"/>
</dbReference>
<dbReference type="InterPro" id="IPR011006">
    <property type="entry name" value="CheY-like_superfamily"/>
</dbReference>
<comment type="caution">
    <text evidence="4">The sequence shown here is derived from an EMBL/GenBank/DDBJ whole genome shotgun (WGS) entry which is preliminary data.</text>
</comment>
<proteinExistence type="predicted"/>
<accession>A0A7V8NM40</accession>
<organism evidence="4 5">
    <name type="scientific">Candidatus Acidiferrum panamense</name>
    <dbReference type="NCBI Taxonomy" id="2741543"/>
    <lineage>
        <taxon>Bacteria</taxon>
        <taxon>Pseudomonadati</taxon>
        <taxon>Acidobacteriota</taxon>
        <taxon>Terriglobia</taxon>
        <taxon>Candidatus Acidiferrales</taxon>
        <taxon>Candidatus Acidiferrum</taxon>
    </lineage>
</organism>